<dbReference type="RefSeq" id="WP_290401094.1">
    <property type="nucleotide sequence ID" value="NZ_JAUHLN010000004.1"/>
</dbReference>
<comment type="similarity">
    <text evidence="1">Belongs to the AHA1 family.</text>
</comment>
<dbReference type="Gene3D" id="3.30.530.20">
    <property type="match status" value="1"/>
</dbReference>
<evidence type="ECO:0000256" key="2">
    <source>
        <dbReference type="ARBA" id="ARBA00023125"/>
    </source>
</evidence>
<dbReference type="InterPro" id="IPR011991">
    <property type="entry name" value="ArsR-like_HTH"/>
</dbReference>
<dbReference type="PANTHER" id="PTHR38600:SF1">
    <property type="entry name" value="TRANSCRIPTIONAL REGULATORY PROTEIN"/>
    <property type="match status" value="1"/>
</dbReference>
<proteinExistence type="inferred from homology"/>
<evidence type="ECO:0000313" key="5">
    <source>
        <dbReference type="Proteomes" id="UP001168694"/>
    </source>
</evidence>
<organism evidence="4 5">
    <name type="scientific">Fictibacillus terranigra</name>
    <dbReference type="NCBI Taxonomy" id="3058424"/>
    <lineage>
        <taxon>Bacteria</taxon>
        <taxon>Bacillati</taxon>
        <taxon>Bacillota</taxon>
        <taxon>Bacilli</taxon>
        <taxon>Bacillales</taxon>
        <taxon>Fictibacillaceae</taxon>
        <taxon>Fictibacillus</taxon>
    </lineage>
</organism>
<sequence length="268" mass="30687">MFNSTERIVGMDEKLSTVFKALGHPIRRHILDLLKQSPKTTGELIEYFPDVTRYAIMKHLRILEEGNLVLVRREGKYKRNFLNAVPLQEVHNRWVGKYMETTASSLLNLQSLAEPKGGNETMANTKDFHIEQEIFINATRAEVFHALTEKAGDWWEFRIAPKGVSSHFTFDPVPGGLFMEKWGDNEGAVWGNVYYVNAPEEIRLYGHLGMRGAVNSAYTYRLVEKDGGTLLQLSHSASGLLEEQWEQEHAKGWEYLLGTLLKNYVENK</sequence>
<reference evidence="4" key="1">
    <citation type="submission" date="2023-06" db="EMBL/GenBank/DDBJ databases">
        <title>Draft Genome Sequences of Representative Paenibacillus Polymyxa, Bacillus cereus, Fictibacillus sp., and Brevibacillus agri Strains Isolated from Amazonian Dark Earth.</title>
        <authorList>
            <person name="Pellegrinetti T.A."/>
            <person name="Cunha I.C.M."/>
            <person name="Chaves M.G."/>
            <person name="Freitas A.S."/>
            <person name="Silva A.V.R."/>
            <person name="Tsai S.M."/>
            <person name="Mendes L.W."/>
        </authorList>
    </citation>
    <scope>NUCLEOTIDE SEQUENCE</scope>
    <source>
        <strain evidence="4">CENA-BCM004</strain>
    </source>
</reference>
<dbReference type="Proteomes" id="UP001168694">
    <property type="component" value="Unassembled WGS sequence"/>
</dbReference>
<dbReference type="CDD" id="cd00090">
    <property type="entry name" value="HTH_ARSR"/>
    <property type="match status" value="1"/>
</dbReference>
<dbReference type="SUPFAM" id="SSF46785">
    <property type="entry name" value="Winged helix' DNA-binding domain"/>
    <property type="match status" value="1"/>
</dbReference>
<dbReference type="InterPro" id="IPR036390">
    <property type="entry name" value="WH_DNA-bd_sf"/>
</dbReference>
<feature type="domain" description="HTH arsR-type" evidence="3">
    <location>
        <begin position="9"/>
        <end position="102"/>
    </location>
</feature>
<gene>
    <name evidence="4" type="ORF">QYF49_18535</name>
</gene>
<dbReference type="Pfam" id="PF08327">
    <property type="entry name" value="AHSA1"/>
    <property type="match status" value="1"/>
</dbReference>
<dbReference type="InterPro" id="IPR001845">
    <property type="entry name" value="HTH_ArsR_DNA-bd_dom"/>
</dbReference>
<dbReference type="InterPro" id="IPR023393">
    <property type="entry name" value="START-like_dom_sf"/>
</dbReference>
<dbReference type="InterPro" id="IPR036388">
    <property type="entry name" value="WH-like_DNA-bd_sf"/>
</dbReference>
<evidence type="ECO:0000313" key="4">
    <source>
        <dbReference type="EMBL" id="MDN4074972.1"/>
    </source>
</evidence>
<dbReference type="CDD" id="cd07814">
    <property type="entry name" value="SRPBCC_CalC_Aha1-like"/>
    <property type="match status" value="1"/>
</dbReference>
<dbReference type="InterPro" id="IPR013538">
    <property type="entry name" value="ASHA1/2-like_C"/>
</dbReference>
<dbReference type="EMBL" id="JAUHLN010000004">
    <property type="protein sequence ID" value="MDN4074972.1"/>
    <property type="molecule type" value="Genomic_DNA"/>
</dbReference>
<comment type="caution">
    <text evidence="4">The sequence shown here is derived from an EMBL/GenBank/DDBJ whole genome shotgun (WGS) entry which is preliminary data.</text>
</comment>
<dbReference type="SUPFAM" id="SSF55961">
    <property type="entry name" value="Bet v1-like"/>
    <property type="match status" value="1"/>
</dbReference>
<protein>
    <submittedName>
        <fullName evidence="4">Helix-turn-helix domain-containing protein</fullName>
    </submittedName>
</protein>
<dbReference type="Pfam" id="PF12840">
    <property type="entry name" value="HTH_20"/>
    <property type="match status" value="1"/>
</dbReference>
<keyword evidence="5" id="KW-1185">Reference proteome</keyword>
<accession>A0ABT8EAL6</accession>
<dbReference type="PROSITE" id="PS50987">
    <property type="entry name" value="HTH_ARSR_2"/>
    <property type="match status" value="1"/>
</dbReference>
<evidence type="ECO:0000259" key="3">
    <source>
        <dbReference type="PROSITE" id="PS50987"/>
    </source>
</evidence>
<dbReference type="PANTHER" id="PTHR38600">
    <property type="entry name" value="TRANSCRIPTIONAL REGULATORY PROTEIN"/>
    <property type="match status" value="1"/>
</dbReference>
<keyword evidence="2" id="KW-0238">DNA-binding</keyword>
<dbReference type="SMART" id="SM00418">
    <property type="entry name" value="HTH_ARSR"/>
    <property type="match status" value="1"/>
</dbReference>
<evidence type="ECO:0000256" key="1">
    <source>
        <dbReference type="ARBA" id="ARBA00006817"/>
    </source>
</evidence>
<dbReference type="Gene3D" id="1.10.10.10">
    <property type="entry name" value="Winged helix-like DNA-binding domain superfamily/Winged helix DNA-binding domain"/>
    <property type="match status" value="1"/>
</dbReference>
<name>A0ABT8EAL6_9BACL</name>